<accession>A0A0X8X1R6</accession>
<dbReference type="EMBL" id="AP017313">
    <property type="protein sequence ID" value="BAU53553.1"/>
    <property type="molecule type" value="Genomic_DNA"/>
</dbReference>
<sequence>MVSGEWSVVSGGLSQTKSLATHYSPLKSQRGLSQRTLRFWRSPTTQGPVPETLLGPKWKKQQRMQNAPMVRIWGIDGLGSGWGKDNAGVFFCFMGCLWGKRTNTLLGQQSIDDGHARYKRFCHGPLTMSPPGFPPCLNTLFFNSRLKVTFTEEDLSYGVTAAHYI</sequence>
<keyword evidence="2" id="KW-1185">Reference proteome</keyword>
<evidence type="ECO:0000313" key="2">
    <source>
        <dbReference type="Proteomes" id="UP000218263"/>
    </source>
</evidence>
<organism evidence="1 2">
    <name type="scientific">Mucilaginibacter gotjawali</name>
    <dbReference type="NCBI Taxonomy" id="1550579"/>
    <lineage>
        <taxon>Bacteria</taxon>
        <taxon>Pseudomonadati</taxon>
        <taxon>Bacteroidota</taxon>
        <taxon>Sphingobacteriia</taxon>
        <taxon>Sphingobacteriales</taxon>
        <taxon>Sphingobacteriaceae</taxon>
        <taxon>Mucilaginibacter</taxon>
    </lineage>
</organism>
<reference evidence="1 2" key="1">
    <citation type="submission" date="2015-12" db="EMBL/GenBank/DDBJ databases">
        <title>Genome sequence of Mucilaginibacter gotjawali.</title>
        <authorList>
            <person name="Lee J.S."/>
            <person name="Lee K.C."/>
            <person name="Kim K.K."/>
            <person name="Lee B.W."/>
        </authorList>
    </citation>
    <scope>NUCLEOTIDE SEQUENCE [LARGE SCALE GENOMIC DNA]</scope>
    <source>
        <strain evidence="1 2">SA3-7</strain>
    </source>
</reference>
<proteinExistence type="predicted"/>
<name>A0A0X8X1R6_9SPHI</name>
<dbReference type="AlphaFoldDB" id="A0A0X8X1R6"/>
<evidence type="ECO:0000313" key="1">
    <source>
        <dbReference type="EMBL" id="BAU53553.1"/>
    </source>
</evidence>
<dbReference type="KEGG" id="mgot:MgSA37_01722"/>
<dbReference type="Proteomes" id="UP000218263">
    <property type="component" value="Chromosome"/>
</dbReference>
<protein>
    <submittedName>
        <fullName evidence="1">Uncharacterized protein</fullName>
    </submittedName>
</protein>
<gene>
    <name evidence="1" type="ORF">MgSA37_01722</name>
</gene>